<evidence type="ECO:0000313" key="1">
    <source>
        <dbReference type="EMBL" id="KAI8523956.1"/>
    </source>
</evidence>
<keyword evidence="2" id="KW-1185">Reference proteome</keyword>
<accession>A0ACC0L6S3</accession>
<name>A0ACC0L6S3_RHOML</name>
<organism evidence="1 2">
    <name type="scientific">Rhododendron molle</name>
    <name type="common">Chinese azalea</name>
    <name type="synonym">Azalea mollis</name>
    <dbReference type="NCBI Taxonomy" id="49168"/>
    <lineage>
        <taxon>Eukaryota</taxon>
        <taxon>Viridiplantae</taxon>
        <taxon>Streptophyta</taxon>
        <taxon>Embryophyta</taxon>
        <taxon>Tracheophyta</taxon>
        <taxon>Spermatophyta</taxon>
        <taxon>Magnoliopsida</taxon>
        <taxon>eudicotyledons</taxon>
        <taxon>Gunneridae</taxon>
        <taxon>Pentapetalae</taxon>
        <taxon>asterids</taxon>
        <taxon>Ericales</taxon>
        <taxon>Ericaceae</taxon>
        <taxon>Ericoideae</taxon>
        <taxon>Rhodoreae</taxon>
        <taxon>Rhododendron</taxon>
    </lineage>
</organism>
<reference evidence="1" key="1">
    <citation type="submission" date="2022-02" db="EMBL/GenBank/DDBJ databases">
        <title>Plant Genome Project.</title>
        <authorList>
            <person name="Zhang R.-G."/>
        </authorList>
    </citation>
    <scope>NUCLEOTIDE SEQUENCE</scope>
    <source>
        <strain evidence="1">AT1</strain>
    </source>
</reference>
<dbReference type="Proteomes" id="UP001062846">
    <property type="component" value="Chromosome 13"/>
</dbReference>
<evidence type="ECO:0000313" key="2">
    <source>
        <dbReference type="Proteomes" id="UP001062846"/>
    </source>
</evidence>
<proteinExistence type="predicted"/>
<comment type="caution">
    <text evidence="1">The sequence shown here is derived from an EMBL/GenBank/DDBJ whole genome shotgun (WGS) entry which is preliminary data.</text>
</comment>
<sequence>MGEVSSRSSIGFVGVVFTISEKIVNARTSLVDAKAMDKIRLESLTDKSKLDPQLELFIRIVPDNVNKTLSIIDSGIRMKPGLACFCSVLFDFVRLSSMTINSVGNPLPPSSLPTKHHYVARIAHGLLKFDFF</sequence>
<protein>
    <submittedName>
        <fullName evidence="1">Uncharacterized protein</fullName>
    </submittedName>
</protein>
<gene>
    <name evidence="1" type="ORF">RHMOL_Rhmol13G0111900</name>
</gene>
<dbReference type="EMBL" id="CM046400">
    <property type="protein sequence ID" value="KAI8523956.1"/>
    <property type="molecule type" value="Genomic_DNA"/>
</dbReference>